<evidence type="ECO:0000256" key="2">
    <source>
        <dbReference type="ARBA" id="ARBA00022695"/>
    </source>
</evidence>
<sequence length="1327" mass="148289">MDGDIFDKWGKHIDPKVPGGIKQKVLRRAAAGPPVTPAMFRMWQEREHPAIRVEEIVGDSAEVTQRLKAGTMKEEPTVVEFDDEGQEGERQPVIVILEKVEDLLEKVGRYQQRLHTLCEEALRCEANLSEVFLYDSGPEPSSGQQGYPRVATVDLVIKNQKCTGMVDTGAEMNIIREKEAVMLGMEIDRSDYGMLHSANCKAAFCGTTSNVIIKIGKVRARTCFFVMPNVGHSILLGRSFLCRTEMLIFNKHDGTMILLLCDLACENYEVITCRNTGPGSGMNRPNLGSFTFEELENERRRLWEVLEEKDRDEVLTLSLTDVNKAMEVVSAHDMADPEAIKALREQVSENPQIDIIAALHDGIAGGHRGIGATCAKISELYHWDGMLTMVIKKYCQSCVPCQERLAQRPREPLHPRLEREVGAVVHMDLLFMPTGENGCNYIFDARDNLTGFVDGRAIQTKTDPVLANCIEEYYLRYPFVKEFVMDRGSEFTCNEVRTLLAGYGVMANYTTAAHPQANAPVERGHSTTTNLLAKWTEGKPGQWPKFLRAAFSSDFSKTAMQRGGRGARPRQRPLGASGGDDSHRPSGRESTPVFDDDNIELFLDAYQVHAAREGWSTLERIRHLRGVGRFEEPIAHIWEEALTWQDVEARMQMLRASPLGRDGLPIRLEEGNAEEFIPAYEQFMRDQGARQEEWMQTLPLWTRRAERPLARQIRDRAHDWEDCQAHDLRGPSPTLPEERETVPLGTPLDSLEAHLDASQWKTSQLGAGPGEPARYKPAEEPPEPEPKVGPHRPEEPRTEVVITVGDDTPLPTPILEQVPQYWPEGIPEPDSKEVLVPPLEATTPPPTRAELEGREESERAGTSTTVAPQLAKHAAEPLDTEMPTSEEPPPELPHAEKGVNAGVRGTQAERPPKETVVEKFARVQVRLEEIYQEKIRMEAAGEAPKPPIDPPTSEQRIGEAWASYEGKRDATRSRSREAGQEDEREDETRETGDLGFSATRTERTHRRIREVAITSFQLYSMLSDELAASRLEVEQLSTQLAGERAENPAWRSRMEAKEVEWETRLQDMAAIVERLSATKVVDWTEQSRYGIQGKEVQGLFGQGGAAEPSQQEGMEEATPMAVEIPIEGPAQSSQPPLAEGGPTEESPTILLEVQEGTLTGAAASTEPEAMEEEASRLDELVAAMELDMPSEGPQRHKTPERVPEIGELRTQLGSWATGADSEEHISEQQQKVMSKPVATVTPQPSDPHRGEGTTVMERVREGRPQRFDTPAYRPEGGEMRAGPSTPMLEARPTESWSMPQSHEVSREASEMSSLPESQKKKMRCQRR</sequence>
<accession>A0A388LUI6</accession>
<dbReference type="GO" id="GO:0004190">
    <property type="term" value="F:aspartic-type endopeptidase activity"/>
    <property type="evidence" value="ECO:0007669"/>
    <property type="project" value="InterPro"/>
</dbReference>
<feature type="region of interest" description="Disordered" evidence="7">
    <location>
        <begin position="558"/>
        <end position="594"/>
    </location>
</feature>
<dbReference type="Gramene" id="GBG85921">
    <property type="protein sequence ID" value="GBG85921"/>
    <property type="gene ID" value="CBR_g40734"/>
</dbReference>
<feature type="compositionally biased region" description="Basic and acidic residues" evidence="7">
    <location>
        <begin position="849"/>
        <end position="859"/>
    </location>
</feature>
<reference evidence="9 10" key="1">
    <citation type="journal article" date="2018" name="Cell">
        <title>The Chara Genome: Secondary Complexity and Implications for Plant Terrestrialization.</title>
        <authorList>
            <person name="Nishiyama T."/>
            <person name="Sakayama H."/>
            <person name="Vries J.D."/>
            <person name="Buschmann H."/>
            <person name="Saint-Marcoux D."/>
            <person name="Ullrich K.K."/>
            <person name="Haas F.B."/>
            <person name="Vanderstraeten L."/>
            <person name="Becker D."/>
            <person name="Lang D."/>
            <person name="Vosolsobe S."/>
            <person name="Rombauts S."/>
            <person name="Wilhelmsson P.K.I."/>
            <person name="Janitza P."/>
            <person name="Kern R."/>
            <person name="Heyl A."/>
            <person name="Rumpler F."/>
            <person name="Villalobos L.I.A.C."/>
            <person name="Clay J.M."/>
            <person name="Skokan R."/>
            <person name="Toyoda A."/>
            <person name="Suzuki Y."/>
            <person name="Kagoshima H."/>
            <person name="Schijlen E."/>
            <person name="Tajeshwar N."/>
            <person name="Catarino B."/>
            <person name="Hetherington A.J."/>
            <person name="Saltykova A."/>
            <person name="Bonnot C."/>
            <person name="Breuninger H."/>
            <person name="Symeonidi A."/>
            <person name="Radhakrishnan G.V."/>
            <person name="Van Nieuwerburgh F."/>
            <person name="Deforce D."/>
            <person name="Chang C."/>
            <person name="Karol K.G."/>
            <person name="Hedrich R."/>
            <person name="Ulvskov P."/>
            <person name="Glockner G."/>
            <person name="Delwiche C.F."/>
            <person name="Petrasek J."/>
            <person name="Van de Peer Y."/>
            <person name="Friml J."/>
            <person name="Beilby M."/>
            <person name="Dolan L."/>
            <person name="Kohara Y."/>
            <person name="Sugano S."/>
            <person name="Fujiyama A."/>
            <person name="Delaux P.-M."/>
            <person name="Quint M."/>
            <person name="TheiBen G."/>
            <person name="Hagemann M."/>
            <person name="Harholt J."/>
            <person name="Dunand C."/>
            <person name="Zachgo S."/>
            <person name="Langdale J."/>
            <person name="Maumus F."/>
            <person name="Straeten D.V.D."/>
            <person name="Gould S.B."/>
            <person name="Rensing S.A."/>
        </authorList>
    </citation>
    <scope>NUCLEOTIDE SEQUENCE [LARGE SCALE GENOMIC DNA]</scope>
    <source>
        <strain evidence="9 10">S276</strain>
    </source>
</reference>
<evidence type="ECO:0000256" key="3">
    <source>
        <dbReference type="ARBA" id="ARBA00022722"/>
    </source>
</evidence>
<dbReference type="InterPro" id="IPR036397">
    <property type="entry name" value="RNaseH_sf"/>
</dbReference>
<dbReference type="CDD" id="cd00303">
    <property type="entry name" value="retropepsin_like"/>
    <property type="match status" value="1"/>
</dbReference>
<keyword evidence="6" id="KW-0695">RNA-directed DNA polymerase</keyword>
<feature type="domain" description="Integrase catalytic" evidence="8">
    <location>
        <begin position="411"/>
        <end position="577"/>
    </location>
</feature>
<keyword evidence="2" id="KW-0548">Nucleotidyltransferase</keyword>
<dbReference type="GO" id="GO:0003676">
    <property type="term" value="F:nucleic acid binding"/>
    <property type="evidence" value="ECO:0007669"/>
    <property type="project" value="InterPro"/>
</dbReference>
<dbReference type="Pfam" id="PF13975">
    <property type="entry name" value="gag-asp_proteas"/>
    <property type="match status" value="1"/>
</dbReference>
<dbReference type="PROSITE" id="PS50994">
    <property type="entry name" value="INTEGRASE"/>
    <property type="match status" value="1"/>
</dbReference>
<dbReference type="Gene3D" id="2.40.70.10">
    <property type="entry name" value="Acid Proteases"/>
    <property type="match status" value="1"/>
</dbReference>
<dbReference type="InterPro" id="IPR012337">
    <property type="entry name" value="RNaseH-like_sf"/>
</dbReference>
<dbReference type="SUPFAM" id="SSF50630">
    <property type="entry name" value="Acid proteases"/>
    <property type="match status" value="1"/>
</dbReference>
<evidence type="ECO:0000259" key="8">
    <source>
        <dbReference type="PROSITE" id="PS50994"/>
    </source>
</evidence>
<evidence type="ECO:0000256" key="6">
    <source>
        <dbReference type="ARBA" id="ARBA00022918"/>
    </source>
</evidence>
<dbReference type="Gene3D" id="3.30.420.10">
    <property type="entry name" value="Ribonuclease H-like superfamily/Ribonuclease H"/>
    <property type="match status" value="1"/>
</dbReference>
<feature type="region of interest" description="Disordered" evidence="7">
    <location>
        <begin position="1125"/>
        <end position="1176"/>
    </location>
</feature>
<evidence type="ECO:0000256" key="5">
    <source>
        <dbReference type="ARBA" id="ARBA00022801"/>
    </source>
</evidence>
<protein>
    <recommendedName>
        <fullName evidence="8">Integrase catalytic domain-containing protein</fullName>
    </recommendedName>
</protein>
<feature type="compositionally biased region" description="Basic and acidic residues" evidence="7">
    <location>
        <begin position="773"/>
        <end position="798"/>
    </location>
</feature>
<dbReference type="GO" id="GO:0015074">
    <property type="term" value="P:DNA integration"/>
    <property type="evidence" value="ECO:0007669"/>
    <property type="project" value="InterPro"/>
</dbReference>
<name>A0A388LUI6_CHABU</name>
<dbReference type="PANTHER" id="PTHR37984">
    <property type="entry name" value="PROTEIN CBG26694"/>
    <property type="match status" value="1"/>
</dbReference>
<keyword evidence="1" id="KW-0808">Transferase</keyword>
<dbReference type="PANTHER" id="PTHR37984:SF5">
    <property type="entry name" value="PROTEIN NYNRIN-LIKE"/>
    <property type="match status" value="1"/>
</dbReference>
<dbReference type="InterPro" id="IPR021109">
    <property type="entry name" value="Peptidase_aspartic_dom_sf"/>
</dbReference>
<feature type="region of interest" description="Disordered" evidence="7">
    <location>
        <begin position="935"/>
        <end position="1001"/>
    </location>
</feature>
<dbReference type="Pfam" id="PF17921">
    <property type="entry name" value="Integrase_H2C2"/>
    <property type="match status" value="1"/>
</dbReference>
<keyword evidence="10" id="KW-1185">Reference proteome</keyword>
<feature type="region of interest" description="Disordered" evidence="7">
    <location>
        <begin position="762"/>
        <end position="798"/>
    </location>
</feature>
<dbReference type="InterPro" id="IPR001584">
    <property type="entry name" value="Integrase_cat-core"/>
</dbReference>
<dbReference type="InterPro" id="IPR001969">
    <property type="entry name" value="Aspartic_peptidase_AS"/>
</dbReference>
<dbReference type="Proteomes" id="UP000265515">
    <property type="component" value="Unassembled WGS sequence"/>
</dbReference>
<dbReference type="InterPro" id="IPR041588">
    <property type="entry name" value="Integrase_H2C2"/>
</dbReference>
<comment type="caution">
    <text evidence="9">The sequence shown here is derived from an EMBL/GenBank/DDBJ whole genome shotgun (WGS) entry which is preliminary data.</text>
</comment>
<dbReference type="PROSITE" id="PS00141">
    <property type="entry name" value="ASP_PROTEASE"/>
    <property type="match status" value="1"/>
</dbReference>
<feature type="compositionally biased region" description="Basic and acidic residues" evidence="7">
    <location>
        <begin position="965"/>
        <end position="992"/>
    </location>
</feature>
<feature type="region of interest" description="Disordered" evidence="7">
    <location>
        <begin position="1216"/>
        <end position="1327"/>
    </location>
</feature>
<evidence type="ECO:0000256" key="7">
    <source>
        <dbReference type="SAM" id="MobiDB-lite"/>
    </source>
</evidence>
<organism evidence="9 10">
    <name type="scientific">Chara braunii</name>
    <name type="common">Braun's stonewort</name>
    <dbReference type="NCBI Taxonomy" id="69332"/>
    <lineage>
        <taxon>Eukaryota</taxon>
        <taxon>Viridiplantae</taxon>
        <taxon>Streptophyta</taxon>
        <taxon>Charophyceae</taxon>
        <taxon>Charales</taxon>
        <taxon>Characeae</taxon>
        <taxon>Chara</taxon>
    </lineage>
</organism>
<keyword evidence="3" id="KW-0540">Nuclease</keyword>
<dbReference type="InterPro" id="IPR050951">
    <property type="entry name" value="Retrovirus_Pol_polyprotein"/>
</dbReference>
<dbReference type="GO" id="GO:0004519">
    <property type="term" value="F:endonuclease activity"/>
    <property type="evidence" value="ECO:0007669"/>
    <property type="project" value="UniProtKB-KW"/>
</dbReference>
<dbReference type="SUPFAM" id="SSF53098">
    <property type="entry name" value="Ribonuclease H-like"/>
    <property type="match status" value="1"/>
</dbReference>
<dbReference type="Gene3D" id="1.10.340.70">
    <property type="match status" value="1"/>
</dbReference>
<feature type="region of interest" description="Disordered" evidence="7">
    <location>
        <begin position="724"/>
        <end position="744"/>
    </location>
</feature>
<evidence type="ECO:0000313" key="10">
    <source>
        <dbReference type="Proteomes" id="UP000265515"/>
    </source>
</evidence>
<evidence type="ECO:0000256" key="1">
    <source>
        <dbReference type="ARBA" id="ARBA00022679"/>
    </source>
</evidence>
<evidence type="ECO:0000256" key="4">
    <source>
        <dbReference type="ARBA" id="ARBA00022759"/>
    </source>
</evidence>
<feature type="region of interest" description="Disordered" evidence="7">
    <location>
        <begin position="821"/>
        <end position="915"/>
    </location>
</feature>
<feature type="compositionally biased region" description="Basic and acidic residues" evidence="7">
    <location>
        <begin position="1246"/>
        <end position="1266"/>
    </location>
</feature>
<evidence type="ECO:0000313" key="9">
    <source>
        <dbReference type="EMBL" id="GBG85921.1"/>
    </source>
</evidence>
<keyword evidence="5" id="KW-0378">Hydrolase</keyword>
<dbReference type="GO" id="GO:0006508">
    <property type="term" value="P:proteolysis"/>
    <property type="evidence" value="ECO:0007669"/>
    <property type="project" value="InterPro"/>
</dbReference>
<dbReference type="EMBL" id="BFEA01000540">
    <property type="protein sequence ID" value="GBG85921.1"/>
    <property type="molecule type" value="Genomic_DNA"/>
</dbReference>
<dbReference type="GO" id="GO:0003964">
    <property type="term" value="F:RNA-directed DNA polymerase activity"/>
    <property type="evidence" value="ECO:0007669"/>
    <property type="project" value="UniProtKB-KW"/>
</dbReference>
<keyword evidence="4" id="KW-0255">Endonuclease</keyword>
<proteinExistence type="predicted"/>
<gene>
    <name evidence="9" type="ORF">CBR_g40734</name>
</gene>